<name>A0A6G1P8J8_CHAAH</name>
<reference evidence="2" key="2">
    <citation type="submission" date="2019-02" db="EMBL/GenBank/DDBJ databases">
        <title>Opniocepnalus argus Var Kimnra genome.</title>
        <authorList>
            <person name="Zhou C."/>
            <person name="Xiao S."/>
        </authorList>
    </citation>
    <scope>NUCLEOTIDE SEQUENCE [LARGE SCALE GENOMIC DNA]</scope>
</reference>
<organism evidence="1 2">
    <name type="scientific">Channa argus</name>
    <name type="common">Northern snakehead</name>
    <name type="synonym">Ophicephalus argus</name>
    <dbReference type="NCBI Taxonomy" id="215402"/>
    <lineage>
        <taxon>Eukaryota</taxon>
        <taxon>Metazoa</taxon>
        <taxon>Chordata</taxon>
        <taxon>Craniata</taxon>
        <taxon>Vertebrata</taxon>
        <taxon>Euteleostomi</taxon>
        <taxon>Actinopterygii</taxon>
        <taxon>Neopterygii</taxon>
        <taxon>Teleostei</taxon>
        <taxon>Neoteleostei</taxon>
        <taxon>Acanthomorphata</taxon>
        <taxon>Anabantaria</taxon>
        <taxon>Anabantiformes</taxon>
        <taxon>Channoidei</taxon>
        <taxon>Channidae</taxon>
        <taxon>Channa</taxon>
    </lineage>
</organism>
<dbReference type="AlphaFoldDB" id="A0A6G1P8J8"/>
<reference evidence="1 2" key="1">
    <citation type="submission" date="2019-02" db="EMBL/GenBank/DDBJ databases">
        <title>Opniocepnalus argus genome.</title>
        <authorList>
            <person name="Zhou C."/>
            <person name="Xiao S."/>
        </authorList>
    </citation>
    <scope>NUCLEOTIDE SEQUENCE [LARGE SCALE GENOMIC DNA]</scope>
    <source>
        <strain evidence="1">OARG1902GOOAL</strain>
        <tissue evidence="1">Muscle</tissue>
    </source>
</reference>
<dbReference type="EMBL" id="CM015713">
    <property type="protein sequence ID" value="KAF3686366.1"/>
    <property type="molecule type" value="Genomic_DNA"/>
</dbReference>
<sequence>MNGGQRWRGVVGIESGKRGTLRHGDHTGHRLTQTGCVALHCSEAAWLYE</sequence>
<evidence type="ECO:0000313" key="2">
    <source>
        <dbReference type="Proteomes" id="UP000503349"/>
    </source>
</evidence>
<proteinExistence type="predicted"/>
<gene>
    <name evidence="1" type="ORF">EXN66_Car002038</name>
</gene>
<accession>A0A6G1P8J8</accession>
<protein>
    <submittedName>
        <fullName evidence="1">Uncharacterized protein</fullName>
    </submittedName>
</protein>
<keyword evidence="2" id="KW-1185">Reference proteome</keyword>
<dbReference type="Proteomes" id="UP000503349">
    <property type="component" value="Chromosome 2"/>
</dbReference>
<evidence type="ECO:0000313" key="1">
    <source>
        <dbReference type="EMBL" id="KAF3686366.1"/>
    </source>
</evidence>